<dbReference type="SMART" id="SM00060">
    <property type="entry name" value="FN3"/>
    <property type="match status" value="6"/>
</dbReference>
<dbReference type="Gene3D" id="2.60.40.10">
    <property type="entry name" value="Immunoglobulins"/>
    <property type="match status" value="5"/>
</dbReference>
<accession>A0A5D0GFX9</accession>
<proteinExistence type="predicted"/>
<dbReference type="SUPFAM" id="SSF49265">
    <property type="entry name" value="Fibronectin type III"/>
    <property type="match status" value="3"/>
</dbReference>
<name>A0A5D0GFX9_9FLAO</name>
<keyword evidence="2" id="KW-0472">Membrane</keyword>
<dbReference type="PROSITE" id="PS50853">
    <property type="entry name" value="FN3"/>
    <property type="match status" value="5"/>
</dbReference>
<keyword evidence="2" id="KW-0812">Transmembrane</keyword>
<keyword evidence="1" id="KW-0677">Repeat</keyword>
<dbReference type="CDD" id="cd00063">
    <property type="entry name" value="FN3"/>
    <property type="match status" value="3"/>
</dbReference>
<evidence type="ECO:0000313" key="4">
    <source>
        <dbReference type="EMBL" id="TYA56717.1"/>
    </source>
</evidence>
<evidence type="ECO:0000259" key="3">
    <source>
        <dbReference type="PROSITE" id="PS50853"/>
    </source>
</evidence>
<dbReference type="PANTHER" id="PTHR46708">
    <property type="entry name" value="TENASCIN"/>
    <property type="match status" value="1"/>
</dbReference>
<dbReference type="Pfam" id="PF00041">
    <property type="entry name" value="fn3"/>
    <property type="match status" value="2"/>
</dbReference>
<dbReference type="OrthoDB" id="608579at2"/>
<organism evidence="4 5">
    <name type="scientific">Formosa maritima</name>
    <dbReference type="NCBI Taxonomy" id="2592046"/>
    <lineage>
        <taxon>Bacteria</taxon>
        <taxon>Pseudomonadati</taxon>
        <taxon>Bacteroidota</taxon>
        <taxon>Flavobacteriia</taxon>
        <taxon>Flavobacteriales</taxon>
        <taxon>Flavobacteriaceae</taxon>
        <taxon>Formosa</taxon>
    </lineage>
</organism>
<feature type="domain" description="Fibronectin type-III" evidence="3">
    <location>
        <begin position="980"/>
        <end position="1068"/>
    </location>
</feature>
<keyword evidence="5" id="KW-1185">Reference proteome</keyword>
<dbReference type="Pfam" id="PF13585">
    <property type="entry name" value="CHU_C"/>
    <property type="match status" value="1"/>
</dbReference>
<dbReference type="NCBIfam" id="NF038128">
    <property type="entry name" value="choice_anch_J"/>
    <property type="match status" value="4"/>
</dbReference>
<feature type="transmembrane region" description="Helical" evidence="2">
    <location>
        <begin position="36"/>
        <end position="55"/>
    </location>
</feature>
<protein>
    <submittedName>
        <fullName evidence="4">T9SS type B sorting domain-containing protein</fullName>
    </submittedName>
</protein>
<gene>
    <name evidence="4" type="ORF">FVF61_05620</name>
</gene>
<feature type="domain" description="Fibronectin type-III" evidence="3">
    <location>
        <begin position="475"/>
        <end position="565"/>
    </location>
</feature>
<dbReference type="InterPro" id="IPR050991">
    <property type="entry name" value="ECM_Regulatory_Proteins"/>
</dbReference>
<dbReference type="InterPro" id="IPR036116">
    <property type="entry name" value="FN3_sf"/>
</dbReference>
<dbReference type="InterPro" id="IPR044023">
    <property type="entry name" value="Ig_7"/>
</dbReference>
<dbReference type="InterPro" id="IPR003961">
    <property type="entry name" value="FN3_dom"/>
</dbReference>
<keyword evidence="2" id="KW-1133">Transmembrane helix</keyword>
<evidence type="ECO:0000256" key="2">
    <source>
        <dbReference type="SAM" id="Phobius"/>
    </source>
</evidence>
<feature type="domain" description="Fibronectin type-III" evidence="3">
    <location>
        <begin position="1240"/>
        <end position="1332"/>
    </location>
</feature>
<dbReference type="InterPro" id="IPR026341">
    <property type="entry name" value="T9SS_type_B"/>
</dbReference>
<evidence type="ECO:0000256" key="1">
    <source>
        <dbReference type="ARBA" id="ARBA00022737"/>
    </source>
</evidence>
<dbReference type="Pfam" id="PF07675">
    <property type="entry name" value="Cleaved_Adhesin"/>
    <property type="match status" value="4"/>
</dbReference>
<dbReference type="Proteomes" id="UP000324550">
    <property type="component" value="Unassembled WGS sequence"/>
</dbReference>
<dbReference type="NCBIfam" id="TIGR04131">
    <property type="entry name" value="Bac_Flav_CTERM"/>
    <property type="match status" value="1"/>
</dbReference>
<feature type="domain" description="Fibronectin type-III" evidence="3">
    <location>
        <begin position="229"/>
        <end position="316"/>
    </location>
</feature>
<dbReference type="InterPro" id="IPR011628">
    <property type="entry name" value="Cleaved_adhesin"/>
</dbReference>
<feature type="domain" description="Fibronectin type-III" evidence="3">
    <location>
        <begin position="724"/>
        <end position="814"/>
    </location>
</feature>
<sequence>MRNTLQNNVAKTYLVSTRNLNEFNSTAPKKSIKKRIFYFVASLAIILMISNKGYAQINETFDTGIPSSWTLFGNGIGTSEWSSTPDGYLGTQGTSINPSADNIGSGNTAQYFLVTPQISVPENGEIHFYTKQASAIDNGAQYQIRISTAAQPDINGFNIVLQSYTETNLNLGLQTEYEKKVVEIPSSIPVGFNIYLAFVAVNTQNGASPSGDEWFVDEVAVLEGCTEIDSDSVIIDNITVDSAEVTWTHPTATNFEIQILPSGGTPADSGIPVVGTSYTLVNLDEQTEFDIYIAAICDNDTQSDFTGPYTFETLKYGLSCDEPIVIPDISTNPYVLVDNLQNWANPNETYTTEGTNCISGGFPGRNYLNGDKVFLTYTPTEDGLLTLTTTTAVVTGGGTNNCYNNQTSLLVYESCDDVGVNCIAGVNTVEEFAPRTISNLVVQAGQTYVIVLSSEHNSGAGICFELVISSPTCAPPGEIVYNSLTDSSVSLSWDNNGGFADSWEYAVVPTGAGEPTGLGTPTNSNSGNVVTGLTTSTTYDAYVRSVCNGAPGIWSLPSTFTTQCSTFGVPYSTDFNTATNENPEPCWTTIDVNRDNVTWGFLAGYATLWTADSRNVNNDYYVSPRINFDGTPKRVRYKQRATQGVSTYSLKLSTTGIGLDDFTTVLLPQTQTNSTSFTEIIVDIPENITGDVNIAWIVEPNSTETASRFSIDDVFIEDKPTCPDPLNPLALQITTNSAWFLWTAGDIETQWEVAIQDLNSGVPTGSGILTTSNFPHIATGLESGHRYEYYVRAYCDTDDQSDWIGPVAFTTLCESYDTPFYESFNEADPNTQKFCWKITDGNGDGTKWMIDDEHAFMQTSAFQPATSYNDYLISPAINLDGNTKEIKFKYRADFTFFTAFPRFGLEVLMSTTNTSLGSFSVISPLEIFNNPEYQERSIIINGTGTVYIALRIPPEFNVAEGYSLLSIDDFSITDAPACPNPSDLTVNSVTVNSAELSWTLGYQETDWDIVVQTAGSGVPTGNGEAVTASNYSATGLSPDTEYEFYVMANCGTEESEWVGPVTFRTPCTPYSTPFVETFNSDSSTQDCWMVVNNNHDLRFWELDSAFYPYEGDQTAAMFTGTNGQNEDWLISPTITITENQRLRYYYRVNDSFFTEDLEVLLSTNGTSLDQFTTVLYDSDDDPVVLNNDEYLVKIINFPDGLTGDINIAFRVPFFPSTGPYRGQTLAIDNVNIEDIPNCPPPTNISLTGLTDTQVQVGWDINGAETAWEISVQPSGTPAPVGDTDPNYLYNASTNPFLITGLTSSTMYDIYVRAVCNGESTWTGPVEVLTPCSFENLCQYTFVLTSDAALGSLEITQNNQVAQSIGFNGNVSGAQFPIFLCSGVQFSVYFHTSGWAASQYENFQFEILNDQGVSVFTSPIGLIPRTTYYTGTAVCGAIACPQPTDLTINDTNTISWTPGGTETQWEVAIQPFENGTIPQSGTVVSNNFYTLTDVDFSNPNAASYEYFVRAICGTDNQSYWSGPFEFIRNNDISNAIVAPINSSETCDQLISNVSFIGATPSPETMSCDGINDGDVWFKFVAESRIHIIKAINYSGTLRDTDIGYPEYPNTIMTLYREISDGNIEEVICSYDNIITAMYSSELIVGDTYFIRFTKTEPATTEYTLELCITTPENFCNVETENGGFEQPVVPGLSGLNSMITSRVVPGWRQNFDNRNQILVWESLNAPGISSFEGSQCAQILEDEEMIIDPNDPEVYGIFREFDTSESTVMDYNFAYLGRFDGNALQLFAGPPGGPYTLVREQIANTFEWIVVSGQYQVPNNQDLTRFIFRASGSDVIGNVIDAVSFNSNNDIITSSSEVDCTDPTIIVEANGTGTWIPDPNNPGEVIIDDVTSNNTSISGFLQSGVYTFTWQTRYCENTVEFTYNGISDMPTVETPVAYCLNATAQPLSATPTGSYSLIWYTQPVGGTGSTTAPTPDTSVVGDTSYYVANADTNGCESPRAEIIVTVNDAIIPELSFSYETTCIVVSDNPIPTLSTGFETGGIFSSATLTVDSTTGEIDLSSATVGIHDVLYTFDGDSETCLIAETYTATIEFTAASTPVTTFDYGTEPFCLITSTTVLPNLATGFTTGGIFSSTTLTVDASSGEIDLTSATTGMHDVIYTIDADSTICMEASTYTTSIEVLETIVPVTMFSYAEDFYCTSSGNVFPDLATNFTSGGVFSAESGLTINATTGEINFSTSTAGSYTISYTITEDLTTCLEASVSTFIMNIAASVTPVTMFDYGTTPFCLLSGDSVLPNLATGFTTGGTFSSTTLTVAATTGEVDLTSATAGTHDVIYTYDADASNCIESGTYTASIEIIQVTSTISEFSYTEDLYCEDSPNILPNLAPGFTTGGTFSAESGLSINASTGEINISSSNIGNYTIVYEITEDLTNCVEGSMSTFDMTILDTIEVSIDGECNQSDYLLTASPVGNSFDPNDVTYTWMDANGNVVGNDSEVFNVTGYANQNQNVTVPAQFTVTITFGSCSVTASFTTDILSCGNIPRGISPDGNGKNDTFDLTGFGVTHIEIFNRYGKTVFKYNGNYTNQWHGQSDKGKTLPDGTYYYSIKKEDGSSVTGWVFINGPK</sequence>
<dbReference type="InterPro" id="IPR013783">
    <property type="entry name" value="Ig-like_fold"/>
</dbReference>
<evidence type="ECO:0000313" key="5">
    <source>
        <dbReference type="Proteomes" id="UP000324550"/>
    </source>
</evidence>
<dbReference type="PANTHER" id="PTHR46708:SF11">
    <property type="entry name" value="RECEPTOR-TYPE TYROSINE-PROTEIN PHOSPHATASE ETA-LIKE"/>
    <property type="match status" value="1"/>
</dbReference>
<comment type="caution">
    <text evidence="4">The sequence shown here is derived from an EMBL/GenBank/DDBJ whole genome shotgun (WGS) entry which is preliminary data.</text>
</comment>
<reference evidence="4 5" key="1">
    <citation type="submission" date="2019-08" db="EMBL/GenBank/DDBJ databases">
        <title>Formosa sediminis sp. nov., isolated from marine sediment.</title>
        <authorList>
            <person name="Cao W.R."/>
        </authorList>
    </citation>
    <scope>NUCLEOTIDE SEQUENCE [LARGE SCALE GENOMIC DNA]</scope>
    <source>
        <strain evidence="4 5">1494</strain>
    </source>
</reference>
<dbReference type="Gene3D" id="2.60.120.200">
    <property type="match status" value="4"/>
</dbReference>
<dbReference type="RefSeq" id="WP_148454236.1">
    <property type="nucleotide sequence ID" value="NZ_VSFC01000029.1"/>
</dbReference>
<dbReference type="EMBL" id="VSFC01000029">
    <property type="protein sequence ID" value="TYA56717.1"/>
    <property type="molecule type" value="Genomic_DNA"/>
</dbReference>
<dbReference type="Pfam" id="PF19081">
    <property type="entry name" value="Ig_7"/>
    <property type="match status" value="1"/>
</dbReference>